<feature type="binding site" evidence="9 12">
    <location>
        <position position="179"/>
    </location>
    <ligand>
        <name>substrate</name>
    </ligand>
</feature>
<dbReference type="Pfam" id="PF01676">
    <property type="entry name" value="Metalloenzyme"/>
    <property type="match status" value="1"/>
</dbReference>
<protein>
    <recommendedName>
        <fullName evidence="9 10">2,3-bisphosphoglycerate-independent phosphoglycerate mutase</fullName>
        <shortName evidence="9">BPG-independent PGAM</shortName>
        <shortName evidence="9">Phosphoglyceromutase</shortName>
        <shortName evidence="9">iPGM</shortName>
        <ecNumber evidence="9 10">5.4.2.12</ecNumber>
    </recommendedName>
</protein>
<evidence type="ECO:0000256" key="11">
    <source>
        <dbReference type="PIRSR" id="PIRSR001492-1"/>
    </source>
</evidence>
<name>A0AAX0HD21_CAMFE</name>
<evidence type="ECO:0000256" key="5">
    <source>
        <dbReference type="ARBA" id="ARBA00022723"/>
    </source>
</evidence>
<keyword evidence="5 9" id="KW-0479">Metal-binding</keyword>
<comment type="catalytic activity">
    <reaction evidence="1 9">
        <text>(2R)-2-phosphoglycerate = (2R)-3-phosphoglycerate</text>
        <dbReference type="Rhea" id="RHEA:15901"/>
        <dbReference type="ChEBI" id="CHEBI:58272"/>
        <dbReference type="ChEBI" id="CHEBI:58289"/>
        <dbReference type="EC" id="5.4.2.12"/>
    </reaction>
</comment>
<feature type="binding site" evidence="9 13">
    <location>
        <position position="441"/>
    </location>
    <ligand>
        <name>Mn(2+)</name>
        <dbReference type="ChEBI" id="CHEBI:29035"/>
        <label>1</label>
    </ligand>
</feature>
<dbReference type="AlphaFoldDB" id="A0AAX0HD21"/>
<comment type="function">
    <text evidence="2 9">Catalyzes the interconversion of 2-phosphoglycerate and 3-phosphoglycerate.</text>
</comment>
<dbReference type="CDD" id="cd16010">
    <property type="entry name" value="iPGM"/>
    <property type="match status" value="1"/>
</dbReference>
<feature type="binding site" evidence="9 12">
    <location>
        <position position="316"/>
    </location>
    <ligand>
        <name>substrate</name>
    </ligand>
</feature>
<evidence type="ECO:0000256" key="10">
    <source>
        <dbReference type="NCBIfam" id="TIGR01307"/>
    </source>
</evidence>
<evidence type="ECO:0000256" key="8">
    <source>
        <dbReference type="ARBA" id="ARBA00023235"/>
    </source>
</evidence>
<dbReference type="HAMAP" id="MF_01038">
    <property type="entry name" value="GpmI"/>
    <property type="match status" value="1"/>
</dbReference>
<dbReference type="EMBL" id="LFLK01000002">
    <property type="protein sequence ID" value="OCR91414.1"/>
    <property type="molecule type" value="Genomic_DNA"/>
</dbReference>
<feature type="binding site" evidence="9 12">
    <location>
        <begin position="244"/>
        <end position="247"/>
    </location>
    <ligand>
        <name>substrate</name>
    </ligand>
</feature>
<organism evidence="16 17">
    <name type="scientific">Campylobacter fetus subsp. testudinum</name>
    <dbReference type="NCBI Taxonomy" id="1507806"/>
    <lineage>
        <taxon>Bacteria</taxon>
        <taxon>Pseudomonadati</taxon>
        <taxon>Campylobacterota</taxon>
        <taxon>Epsilonproteobacteria</taxon>
        <taxon>Campylobacterales</taxon>
        <taxon>Campylobacteraceae</taxon>
        <taxon>Campylobacter</taxon>
    </lineage>
</organism>
<evidence type="ECO:0000313" key="16">
    <source>
        <dbReference type="EMBL" id="OCR91414.1"/>
    </source>
</evidence>
<feature type="domain" description="BPG-independent PGAM N-terminal" evidence="15">
    <location>
        <begin position="81"/>
        <end position="280"/>
    </location>
</feature>
<sequence length="487" mass="54412">MNKKCILVITDGIGYNESSDFNAFAAAKKPTYDWLFKNVPMNYIKTSGLAVGLPDGQMGNSEVGHMTIGSGRVLYQNLVKIDKAIEDGSLAKNEALLNLIKKVKRVHIIGLYSDGGVHSHLKHFDEICKICEQKGLQTYAHAITDGRDVSPTSGLNFIKSLESKFKIASISGRFYAMDRDKRWERVNKAYQAISQNSNLQNITATQYMQNSYDNKIFDEFIEPASFSDFGGIKPEDGIVFINFRNDRAREICSALSIKDFSEFQRNNICENLITMTNYDDKFNFPIMFKNDEIKDTLAEVIARNNLRQLHTAETEKYAHVTFFFNGGKEELVENEIRVLIPSPKVKTYDEKPQMSAYEVTQAVIKAINDGIDFIVVNYANGDMVGHTGDFDAAVKAVEAVDECLGSVIKVAKKEGYSYMQISDHGNCEAMQDKKGGVLTNHTIFDVFAFVLADGVDKVDPGGLSNVAPTILKLMDIDIPKIMDKPLI</sequence>
<feature type="binding site" evidence="9 13">
    <location>
        <position position="423"/>
    </location>
    <ligand>
        <name>Mn(2+)</name>
        <dbReference type="ChEBI" id="CHEBI:29035"/>
        <label>2</label>
    </ligand>
</feature>
<dbReference type="PIRSF" id="PIRSF001492">
    <property type="entry name" value="IPGAM"/>
    <property type="match status" value="1"/>
</dbReference>
<accession>A0AAX0HD21</accession>
<evidence type="ECO:0000259" key="14">
    <source>
        <dbReference type="Pfam" id="PF01676"/>
    </source>
</evidence>
<evidence type="ECO:0000256" key="6">
    <source>
        <dbReference type="ARBA" id="ARBA00023152"/>
    </source>
</evidence>
<dbReference type="Proteomes" id="UP000093100">
    <property type="component" value="Unassembled WGS sequence"/>
</dbReference>
<feature type="binding site" evidence="9 13">
    <location>
        <position position="382"/>
    </location>
    <ligand>
        <name>Mn(2+)</name>
        <dbReference type="ChEBI" id="CHEBI:29035"/>
        <label>1</label>
    </ligand>
</feature>
<keyword evidence="6 9" id="KW-0324">Glycolysis</keyword>
<feature type="binding site" evidence="9 12">
    <location>
        <position position="118"/>
    </location>
    <ligand>
        <name>substrate</name>
    </ligand>
</feature>
<dbReference type="GO" id="GO:0006096">
    <property type="term" value="P:glycolytic process"/>
    <property type="evidence" value="ECO:0007669"/>
    <property type="project" value="UniProtKB-UniRule"/>
</dbReference>
<evidence type="ECO:0000256" key="4">
    <source>
        <dbReference type="ARBA" id="ARBA00008819"/>
    </source>
</evidence>
<keyword evidence="8 9" id="KW-0413">Isomerase</keyword>
<evidence type="ECO:0000259" key="15">
    <source>
        <dbReference type="Pfam" id="PF06415"/>
    </source>
</evidence>
<proteinExistence type="inferred from homology"/>
<feature type="active site" description="Phosphoserine intermediate" evidence="9 11">
    <location>
        <position position="61"/>
    </location>
</feature>
<dbReference type="Gene3D" id="3.40.720.10">
    <property type="entry name" value="Alkaline Phosphatase, subunit A"/>
    <property type="match status" value="1"/>
</dbReference>
<evidence type="ECO:0000256" key="13">
    <source>
        <dbReference type="PIRSR" id="PIRSR001492-3"/>
    </source>
</evidence>
<dbReference type="PANTHER" id="PTHR31637:SF0">
    <property type="entry name" value="2,3-BISPHOSPHOGLYCERATE-INDEPENDENT PHOSPHOGLYCERATE MUTASE"/>
    <property type="match status" value="1"/>
</dbReference>
<feature type="binding site" evidence="9 12">
    <location>
        <position position="173"/>
    </location>
    <ligand>
        <name>substrate</name>
    </ligand>
</feature>
<feature type="binding site" evidence="9 13">
    <location>
        <position position="61"/>
    </location>
    <ligand>
        <name>Mn(2+)</name>
        <dbReference type="ChEBI" id="CHEBI:29035"/>
        <label>2</label>
    </ligand>
</feature>
<dbReference type="Gene3D" id="3.40.1450.10">
    <property type="entry name" value="BPG-independent phosphoglycerate mutase, domain B"/>
    <property type="match status" value="1"/>
</dbReference>
<feature type="binding site" evidence="9 13">
    <location>
        <position position="386"/>
    </location>
    <ligand>
        <name>Mn(2+)</name>
        <dbReference type="ChEBI" id="CHEBI:29035"/>
        <label>1</label>
    </ligand>
</feature>
<dbReference type="PANTHER" id="PTHR31637">
    <property type="entry name" value="2,3-BISPHOSPHOGLYCERATE-INDEPENDENT PHOSPHOGLYCERATE MUTASE"/>
    <property type="match status" value="1"/>
</dbReference>
<keyword evidence="7 9" id="KW-0464">Manganese</keyword>
<dbReference type="RefSeq" id="WP_065840939.1">
    <property type="nucleotide sequence ID" value="NZ_LFLK01000002.1"/>
</dbReference>
<dbReference type="GO" id="GO:0006007">
    <property type="term" value="P:glucose catabolic process"/>
    <property type="evidence" value="ECO:0007669"/>
    <property type="project" value="InterPro"/>
</dbReference>
<evidence type="ECO:0000313" key="17">
    <source>
        <dbReference type="Proteomes" id="UP000093100"/>
    </source>
</evidence>
<dbReference type="FunFam" id="3.40.1450.10:FF:000002">
    <property type="entry name" value="2,3-bisphosphoglycerate-independent phosphoglycerate mutase"/>
    <property type="match status" value="1"/>
</dbReference>
<dbReference type="InterPro" id="IPR005995">
    <property type="entry name" value="Pgm_bpd_ind"/>
</dbReference>
<evidence type="ECO:0000256" key="2">
    <source>
        <dbReference type="ARBA" id="ARBA00002315"/>
    </source>
</evidence>
<evidence type="ECO:0000256" key="3">
    <source>
        <dbReference type="ARBA" id="ARBA00004798"/>
    </source>
</evidence>
<feature type="binding site" evidence="9 12">
    <location>
        <begin position="147"/>
        <end position="148"/>
    </location>
    <ligand>
        <name>substrate</name>
    </ligand>
</feature>
<dbReference type="InterPro" id="IPR011258">
    <property type="entry name" value="BPG-indep_PGM_N"/>
</dbReference>
<feature type="binding site" evidence="9 13">
    <location>
        <position position="11"/>
    </location>
    <ligand>
        <name>Mn(2+)</name>
        <dbReference type="ChEBI" id="CHEBI:29035"/>
        <label>2</label>
    </ligand>
</feature>
<dbReference type="NCBIfam" id="TIGR01307">
    <property type="entry name" value="pgm_bpd_ind"/>
    <property type="match status" value="1"/>
</dbReference>
<dbReference type="EC" id="5.4.2.12" evidence="9 10"/>
<dbReference type="SUPFAM" id="SSF64158">
    <property type="entry name" value="2,3-Bisphosphoglycerate-independent phosphoglycerate mutase, substrate-binding domain"/>
    <property type="match status" value="1"/>
</dbReference>
<comment type="subunit">
    <text evidence="9">Monomer.</text>
</comment>
<evidence type="ECO:0000256" key="7">
    <source>
        <dbReference type="ARBA" id="ARBA00023211"/>
    </source>
</evidence>
<comment type="pathway">
    <text evidence="3 9">Carbohydrate degradation; glycolysis; pyruvate from D-glyceraldehyde 3-phosphate: step 3/5.</text>
</comment>
<dbReference type="InterPro" id="IPR006124">
    <property type="entry name" value="Metalloenzyme"/>
</dbReference>
<evidence type="ECO:0000256" key="9">
    <source>
        <dbReference type="HAMAP-Rule" id="MF_01038"/>
    </source>
</evidence>
<dbReference type="InterPro" id="IPR017850">
    <property type="entry name" value="Alkaline_phosphatase_core_sf"/>
</dbReference>
<comment type="caution">
    <text evidence="16">The sequence shown here is derived from an EMBL/GenBank/DDBJ whole genome shotgun (WGS) entry which is preliminary data.</text>
</comment>
<dbReference type="GO" id="GO:0005829">
    <property type="term" value="C:cytosol"/>
    <property type="evidence" value="ECO:0007669"/>
    <property type="project" value="TreeGrafter"/>
</dbReference>
<dbReference type="Pfam" id="PF06415">
    <property type="entry name" value="iPGM_N"/>
    <property type="match status" value="1"/>
</dbReference>
<dbReference type="GO" id="GO:0030145">
    <property type="term" value="F:manganese ion binding"/>
    <property type="evidence" value="ECO:0007669"/>
    <property type="project" value="UniProtKB-UniRule"/>
</dbReference>
<dbReference type="SUPFAM" id="SSF53649">
    <property type="entry name" value="Alkaline phosphatase-like"/>
    <property type="match status" value="1"/>
</dbReference>
<feature type="domain" description="Metalloenzyme" evidence="14">
    <location>
        <begin position="3"/>
        <end position="477"/>
    </location>
</feature>
<gene>
    <name evidence="9" type="primary">gpmI</name>
    <name evidence="16" type="ORF">CFT12S02225_02640</name>
</gene>
<dbReference type="GO" id="GO:0004619">
    <property type="term" value="F:phosphoglycerate mutase activity"/>
    <property type="evidence" value="ECO:0007669"/>
    <property type="project" value="UniProtKB-UniRule"/>
</dbReference>
<feature type="binding site" evidence="9 13">
    <location>
        <position position="424"/>
    </location>
    <ligand>
        <name>Mn(2+)</name>
        <dbReference type="ChEBI" id="CHEBI:29035"/>
        <label>2</label>
    </ligand>
</feature>
<dbReference type="InterPro" id="IPR036646">
    <property type="entry name" value="PGAM_B_sf"/>
</dbReference>
<evidence type="ECO:0000256" key="12">
    <source>
        <dbReference type="PIRSR" id="PIRSR001492-2"/>
    </source>
</evidence>
<comment type="similarity">
    <text evidence="4 9">Belongs to the BPG-independent phosphoglycerate mutase family.</text>
</comment>
<comment type="cofactor">
    <cofactor evidence="9">
        <name>Mn(2+)</name>
        <dbReference type="ChEBI" id="CHEBI:29035"/>
    </cofactor>
    <text evidence="9">Binds 2 manganese ions per subunit.</text>
</comment>
<evidence type="ECO:0000256" key="1">
    <source>
        <dbReference type="ARBA" id="ARBA00000370"/>
    </source>
</evidence>
<reference evidence="16 17" key="1">
    <citation type="journal article" date="2016" name="Genome Biol. Evol.">
        <title>Comparative Genomics of Campylobacter fetus from Reptiles and Mammals Reveals Divergent Evolution in Host-Associated Lineages.</title>
        <authorList>
            <person name="Gilbert M.J."/>
            <person name="Miller W.G."/>
            <person name="Yee E."/>
            <person name="Zomer A.L."/>
            <person name="van der Graaf-van Bloois L."/>
            <person name="Fitzgerald C."/>
            <person name="Forbes K.J."/>
            <person name="Meric G."/>
            <person name="Sheppard S.K."/>
            <person name="Wagenaar J.A."/>
            <person name="Duim B."/>
        </authorList>
    </citation>
    <scope>NUCLEOTIDE SEQUENCE [LARGE SCALE GENOMIC DNA]</scope>
    <source>
        <strain evidence="16 17">12S02225-3</strain>
    </source>
</reference>